<evidence type="ECO:0000313" key="2">
    <source>
        <dbReference type="Proteomes" id="UP000001747"/>
    </source>
</evidence>
<dbReference type="OrthoDB" id="44163at2157"/>
<dbReference type="NCBIfam" id="TIGR01888">
    <property type="entry name" value="cas_cmr3"/>
    <property type="match status" value="1"/>
</dbReference>
<dbReference type="KEGG" id="sis:LS215_0641"/>
<sequence length="302" mass="33578">MSEKVTLVIKPLEPLMLRSSGEFDIETKGPASYAKSLLIPRPSTIAGMLASLLYKGVVKENWIDEVKENMKPINEICGPLLVKENYAYVPLRIGGVFTLIKAPLDKLSESIRDKIYDIIKFYKDEDKEKIDYNKIDTEISELTREDLSPVVFIQPRLGIGLDRDKKVTKEGMLYIANYVSIDAEIHVILTGDKNEIKKALDGKIAFLGGEGRIVKLSILDKETFNCSKNTNNGILLSPLPVNKADKFIGELGIIGMGFDIRNKKRKEIVKAVLEGSIVISANPITKYNVLGYGSQITLNLGC</sequence>
<dbReference type="EMBL" id="CP001399">
    <property type="protein sequence ID" value="ACP34729.1"/>
    <property type="molecule type" value="Genomic_DNA"/>
</dbReference>
<gene>
    <name evidence="1" type="ordered locus">LS215_0641</name>
</gene>
<protein>
    <submittedName>
        <fullName evidence="1">CRISPR-associated protein, Cmr3 family</fullName>
    </submittedName>
</protein>
<accession>C3MMA6</accession>
<dbReference type="Gene3D" id="3.30.70.2940">
    <property type="match status" value="1"/>
</dbReference>
<organism evidence="1 2">
    <name type="scientific">Saccharolobus islandicus (strain L.S.2.15 / Lassen #1)</name>
    <name type="common">Sulfolobus islandicus</name>
    <dbReference type="NCBI Taxonomy" id="429572"/>
    <lineage>
        <taxon>Archaea</taxon>
        <taxon>Thermoproteota</taxon>
        <taxon>Thermoprotei</taxon>
        <taxon>Sulfolobales</taxon>
        <taxon>Sulfolobaceae</taxon>
        <taxon>Saccharolobus</taxon>
    </lineage>
</organism>
<dbReference type="InterPro" id="IPR019117">
    <property type="entry name" value="CRISPR-assoc_protein_Cmr3"/>
</dbReference>
<reference evidence="1 2" key="1">
    <citation type="journal article" date="2009" name="Proc. Natl. Acad. Sci. U.S.A.">
        <title>Biogeography of the Sulfolobus islandicus pan-genome.</title>
        <authorList>
            <person name="Reno M.L."/>
            <person name="Held N.L."/>
            <person name="Fields C.J."/>
            <person name="Burke P.V."/>
            <person name="Whitaker R.J."/>
        </authorList>
    </citation>
    <scope>NUCLEOTIDE SEQUENCE [LARGE SCALE GENOMIC DNA]</scope>
    <source>
        <strain evidence="2">L.S.2.15 / Lassen #1</strain>
    </source>
</reference>
<dbReference type="Pfam" id="PF09700">
    <property type="entry name" value="Cas_Cmr3"/>
    <property type="match status" value="2"/>
</dbReference>
<name>C3MMA6_SACI2</name>
<evidence type="ECO:0000313" key="1">
    <source>
        <dbReference type="EMBL" id="ACP34729.1"/>
    </source>
</evidence>
<proteinExistence type="predicted"/>
<dbReference type="AlphaFoldDB" id="C3MMA6"/>
<dbReference type="RefSeq" id="WP_012713143.1">
    <property type="nucleotide sequence ID" value="NC_012589.1"/>
</dbReference>
<dbReference type="Proteomes" id="UP000001747">
    <property type="component" value="Chromosome"/>
</dbReference>
<dbReference type="GeneID" id="7798809"/>
<dbReference type="InterPro" id="IPR010165">
    <property type="entry name" value="CRISPR-Cmr3_IIIB"/>
</dbReference>
<dbReference type="HOGENOM" id="CLU_884601_0_0_2"/>